<keyword evidence="1" id="KW-0732">Signal</keyword>
<dbReference type="AlphaFoldDB" id="A0A348AM04"/>
<dbReference type="Proteomes" id="UP000276437">
    <property type="component" value="Chromosome"/>
</dbReference>
<evidence type="ECO:0000313" key="2">
    <source>
        <dbReference type="EMBL" id="BBB92102.1"/>
    </source>
</evidence>
<dbReference type="OrthoDB" id="1680329at2"/>
<dbReference type="KEGG" id="mana:MAMMFC1_02787"/>
<dbReference type="RefSeq" id="WP_126309042.1">
    <property type="nucleotide sequence ID" value="NZ_AP018449.1"/>
</dbReference>
<feature type="chain" id="PRO_5016666335" evidence="1">
    <location>
        <begin position="25"/>
        <end position="193"/>
    </location>
</feature>
<dbReference type="EMBL" id="AP018449">
    <property type="protein sequence ID" value="BBB92102.1"/>
    <property type="molecule type" value="Genomic_DNA"/>
</dbReference>
<accession>A0A348AM04</accession>
<evidence type="ECO:0000256" key="1">
    <source>
        <dbReference type="SAM" id="SignalP"/>
    </source>
</evidence>
<proteinExistence type="predicted"/>
<organism evidence="2 3">
    <name type="scientific">Methylomusa anaerophila</name>
    <dbReference type="NCBI Taxonomy" id="1930071"/>
    <lineage>
        <taxon>Bacteria</taxon>
        <taxon>Bacillati</taxon>
        <taxon>Bacillota</taxon>
        <taxon>Negativicutes</taxon>
        <taxon>Selenomonadales</taxon>
        <taxon>Sporomusaceae</taxon>
        <taxon>Methylomusa</taxon>
    </lineage>
</organism>
<feature type="signal peptide" evidence="1">
    <location>
        <begin position="1"/>
        <end position="24"/>
    </location>
</feature>
<protein>
    <submittedName>
        <fullName evidence="2">Uncharacterized protein</fullName>
    </submittedName>
</protein>
<keyword evidence="3" id="KW-1185">Reference proteome</keyword>
<evidence type="ECO:0000313" key="3">
    <source>
        <dbReference type="Proteomes" id="UP000276437"/>
    </source>
</evidence>
<sequence>MKKKSLVLALIGLLLIALTSSTFAEPGRAGVNRKPARVSSGGSEGYYIWQDKSGFHIWATARSKKHVFSGVIQTDGFISHVRGHRLEGKDFIDVYSDSKEGFWYGFPNSEEDQPYFGFNGHEIDSEHDNLRFRFNTARGSDGLSFHLEDASFIDFDLSIDGHQISHRKYMLGTTGSIFPTIILVNSPAKNNNR</sequence>
<name>A0A348AM04_9FIRM</name>
<reference evidence="2 3" key="1">
    <citation type="journal article" date="2018" name="Int. J. Syst. Evol. Microbiol.">
        <title>Methylomusa anaerophila gen. nov., sp. nov., an anaerobic methanol-utilizing bacterium isolated from a microbial fuel cell.</title>
        <authorList>
            <person name="Amano N."/>
            <person name="Yamamuro A."/>
            <person name="Miyahara M."/>
            <person name="Kouzuma A."/>
            <person name="Abe T."/>
            <person name="Watanabe K."/>
        </authorList>
    </citation>
    <scope>NUCLEOTIDE SEQUENCE [LARGE SCALE GENOMIC DNA]</scope>
    <source>
        <strain evidence="2 3">MMFC1</strain>
    </source>
</reference>
<gene>
    <name evidence="2" type="ORF">MAMMFC1_02787</name>
</gene>